<evidence type="ECO:0000313" key="1">
    <source>
        <dbReference type="EMBL" id="OSQ49548.1"/>
    </source>
</evidence>
<dbReference type="OrthoDB" id="6935755at2"/>
<gene>
    <name evidence="1" type="ORF">TALK_04205</name>
</gene>
<dbReference type="Proteomes" id="UP000193396">
    <property type="component" value="Unassembled WGS sequence"/>
</dbReference>
<dbReference type="EMBL" id="JFKB01000002">
    <property type="protein sequence ID" value="OSQ49548.1"/>
    <property type="molecule type" value="Genomic_DNA"/>
</dbReference>
<name>A0A1Y2LEN0_9PROT</name>
<dbReference type="Pfam" id="PF10387">
    <property type="entry name" value="DUF2442"/>
    <property type="match status" value="1"/>
</dbReference>
<organism evidence="1 2">
    <name type="scientific">Thalassospira alkalitolerans</name>
    <dbReference type="NCBI Taxonomy" id="1293890"/>
    <lineage>
        <taxon>Bacteria</taxon>
        <taxon>Pseudomonadati</taxon>
        <taxon>Pseudomonadota</taxon>
        <taxon>Alphaproteobacteria</taxon>
        <taxon>Rhodospirillales</taxon>
        <taxon>Thalassospiraceae</taxon>
        <taxon>Thalassospira</taxon>
    </lineage>
</organism>
<proteinExistence type="predicted"/>
<sequence length="96" mass="10410">MTGAAMKRLAGINATSKPFTLSLLWDSGFEQQVDLSGLIALSRHFAVFADDPDAFAKVGVINWGHGIAWENGLDYSVENLAPIADEQADVDGWRCQ</sequence>
<protein>
    <recommendedName>
        <fullName evidence="3">DUF2442 domain-containing protein</fullName>
    </recommendedName>
</protein>
<dbReference type="AlphaFoldDB" id="A0A1Y2LEN0"/>
<dbReference type="Gene3D" id="3.30.2020.10">
    <property type="entry name" value="NE0471-like N-terminal domain"/>
    <property type="match status" value="1"/>
</dbReference>
<dbReference type="SUPFAM" id="SSF143880">
    <property type="entry name" value="NE0471 N-terminal domain-like"/>
    <property type="match status" value="1"/>
</dbReference>
<reference evidence="1 2" key="1">
    <citation type="submission" date="2014-03" db="EMBL/GenBank/DDBJ databases">
        <title>The draft genome sequence of Thalassospira alkalitolerans JCM 18968.</title>
        <authorList>
            <person name="Lai Q."/>
            <person name="Shao Z."/>
        </authorList>
    </citation>
    <scope>NUCLEOTIDE SEQUENCE [LARGE SCALE GENOMIC DNA]</scope>
    <source>
        <strain evidence="1 2">JCM 18968</strain>
    </source>
</reference>
<dbReference type="STRING" id="1293890.TALK_04205"/>
<evidence type="ECO:0000313" key="2">
    <source>
        <dbReference type="Proteomes" id="UP000193396"/>
    </source>
</evidence>
<accession>A0A1Y2LEN0</accession>
<comment type="caution">
    <text evidence="1">The sequence shown here is derived from an EMBL/GenBank/DDBJ whole genome shotgun (WGS) entry which is preliminary data.</text>
</comment>
<evidence type="ECO:0008006" key="3">
    <source>
        <dbReference type="Google" id="ProtNLM"/>
    </source>
</evidence>
<dbReference type="InterPro" id="IPR018841">
    <property type="entry name" value="DUF2442"/>
</dbReference>
<keyword evidence="2" id="KW-1185">Reference proteome</keyword>
<dbReference type="InterPro" id="IPR036782">
    <property type="entry name" value="NE0471-like_N"/>
</dbReference>